<evidence type="ECO:0000313" key="2">
    <source>
        <dbReference type="Proteomes" id="UP001320706"/>
    </source>
</evidence>
<gene>
    <name evidence="1" type="ORF">M8818_002588</name>
</gene>
<reference evidence="1" key="1">
    <citation type="submission" date="2024-02" db="EMBL/GenBank/DDBJ databases">
        <title>Metagenome Assembled Genome of Zalaria obscura JY119.</title>
        <authorList>
            <person name="Vighnesh L."/>
            <person name="Jagadeeshwari U."/>
            <person name="Venkata Ramana C."/>
            <person name="Sasikala C."/>
        </authorList>
    </citation>
    <scope>NUCLEOTIDE SEQUENCE</scope>
    <source>
        <strain evidence="1">JY119</strain>
    </source>
</reference>
<keyword evidence="2" id="KW-1185">Reference proteome</keyword>
<organism evidence="1 2">
    <name type="scientific">Zalaria obscura</name>
    <dbReference type="NCBI Taxonomy" id="2024903"/>
    <lineage>
        <taxon>Eukaryota</taxon>
        <taxon>Fungi</taxon>
        <taxon>Dikarya</taxon>
        <taxon>Ascomycota</taxon>
        <taxon>Pezizomycotina</taxon>
        <taxon>Dothideomycetes</taxon>
        <taxon>Dothideomycetidae</taxon>
        <taxon>Dothideales</taxon>
        <taxon>Zalariaceae</taxon>
        <taxon>Zalaria</taxon>
    </lineage>
</organism>
<protein>
    <submittedName>
        <fullName evidence="1">Uncharacterized protein</fullName>
    </submittedName>
</protein>
<sequence>MPAGIIPADYGEPKPSQLLLPQWTRYDFDFPFDNPPPGNNDRRRIPRRAGDPDTDHTSFVPNQATWGLYNMPPAAAMQELFKGGRGRQNGEVQTMIDAAGNEIVKHGKKVKSLEHILPACIDTKVSDWLLHCFHAQEPRIVWNDIVARMDQKVGTTALSNRGQRFESVHGILARNVKLPDCQHPEMGVVEDSLDVTKTPVERTHAQLRHEFNINKLFHFDLAPPVPAPYPVPGFQAVATAPRVPVVSSGTHPRNYFAPASTTAPPAVQAQHPIPGVQALPTAPRVPAVSSGTHHPENYFALASSTADPFVSAASNVNAPLSAVQGAQSANNVDTAPLGTRQRAVSNRGNGSFYAPSASPSSSGTTLPSTSPDSTGLFETDRQTTEAANRDRGDISSAPARYPVPPLQNSIQEVYTGVPGVQPLYSSDEESPNTPSQEAVSPVDFGQRREQEREFLFNQELQFDLEGVLEDPNAGWNNDKAKRTAEEADVEDSGSSKRLRSTSVAAPANTTQIASPPHPPPVTTSHTGGATPFVDLFAFEEFEDDSSVVAANSLTAPEVFSSDANGSEDSSDWCGDVLWKQYQL</sequence>
<name>A0ACC3SJF2_9PEZI</name>
<dbReference type="Proteomes" id="UP001320706">
    <property type="component" value="Unassembled WGS sequence"/>
</dbReference>
<comment type="caution">
    <text evidence="1">The sequence shown here is derived from an EMBL/GenBank/DDBJ whole genome shotgun (WGS) entry which is preliminary data.</text>
</comment>
<dbReference type="EMBL" id="JAMKPW020000011">
    <property type="protein sequence ID" value="KAK8213289.1"/>
    <property type="molecule type" value="Genomic_DNA"/>
</dbReference>
<evidence type="ECO:0000313" key="1">
    <source>
        <dbReference type="EMBL" id="KAK8213289.1"/>
    </source>
</evidence>
<proteinExistence type="predicted"/>
<accession>A0ACC3SJF2</accession>